<dbReference type="RefSeq" id="WP_104207155.1">
    <property type="nucleotide sequence ID" value="NZ_PHHC01000109.1"/>
</dbReference>
<reference evidence="2 3" key="1">
    <citation type="submission" date="2017-11" db="EMBL/GenBank/DDBJ databases">
        <title>Comparative genomic analysis of Holospora spp., intranuclear symbionts of paramecia.</title>
        <authorList>
            <person name="Garushyants S.K."/>
            <person name="Beliavskaya A."/>
            <person name="Malko D.B."/>
            <person name="Logacheva M.D."/>
            <person name="Rautian M.S."/>
            <person name="Gelfand M.S."/>
        </authorList>
    </citation>
    <scope>NUCLEOTIDE SEQUENCE [LARGE SCALE GENOMIC DNA]</scope>
    <source>
        <strain evidence="3">02AZ16</strain>
    </source>
</reference>
<evidence type="ECO:0000256" key="1">
    <source>
        <dbReference type="SAM" id="MobiDB-lite"/>
    </source>
</evidence>
<sequence length="94" mass="10425">MKYYLTFFMGMGLLGLQGCRMPDTSEGGSGGVLNSCRVQCERNATNFLEREECLAACEEQGKTIRSIPDRSENFYNGVSVKNPMNQRNSTASRA</sequence>
<comment type="caution">
    <text evidence="2">The sequence shown here is derived from an EMBL/GenBank/DDBJ whole genome shotgun (WGS) entry which is preliminary data.</text>
</comment>
<feature type="compositionally biased region" description="Polar residues" evidence="1">
    <location>
        <begin position="82"/>
        <end position="94"/>
    </location>
</feature>
<organism evidence="2 3">
    <name type="scientific">Holospora curviuscula</name>
    <dbReference type="NCBI Taxonomy" id="1082868"/>
    <lineage>
        <taxon>Bacteria</taxon>
        <taxon>Pseudomonadati</taxon>
        <taxon>Pseudomonadota</taxon>
        <taxon>Alphaproteobacteria</taxon>
        <taxon>Holosporales</taxon>
        <taxon>Holosporaceae</taxon>
        <taxon>Holospora</taxon>
    </lineage>
</organism>
<dbReference type="Proteomes" id="UP000239425">
    <property type="component" value="Unassembled WGS sequence"/>
</dbReference>
<proteinExistence type="predicted"/>
<feature type="region of interest" description="Disordered" evidence="1">
    <location>
        <begin position="75"/>
        <end position="94"/>
    </location>
</feature>
<evidence type="ECO:0000313" key="3">
    <source>
        <dbReference type="Proteomes" id="UP000239425"/>
    </source>
</evidence>
<keyword evidence="3" id="KW-1185">Reference proteome</keyword>
<dbReference type="OrthoDB" id="8481580at2"/>
<evidence type="ECO:0008006" key="4">
    <source>
        <dbReference type="Google" id="ProtNLM"/>
    </source>
</evidence>
<accession>A0A2S5R7M9</accession>
<dbReference type="EMBL" id="PHHC01000109">
    <property type="protein sequence ID" value="PPE03349.1"/>
    <property type="molecule type" value="Genomic_DNA"/>
</dbReference>
<evidence type="ECO:0000313" key="2">
    <source>
        <dbReference type="EMBL" id="PPE03349.1"/>
    </source>
</evidence>
<gene>
    <name evidence="2" type="ORF">HCUR_01210</name>
</gene>
<protein>
    <recommendedName>
        <fullName evidence="4">Lipoprotein</fullName>
    </recommendedName>
</protein>
<dbReference type="AlphaFoldDB" id="A0A2S5R7M9"/>
<dbReference type="PROSITE" id="PS51257">
    <property type="entry name" value="PROKAR_LIPOPROTEIN"/>
    <property type="match status" value="1"/>
</dbReference>
<name>A0A2S5R7M9_9PROT</name>